<name>A0A2P6S4E8_ROSCH</name>
<dbReference type="GO" id="GO:0006952">
    <property type="term" value="P:defense response"/>
    <property type="evidence" value="ECO:0007669"/>
    <property type="project" value="UniProtKB-KW"/>
</dbReference>
<dbReference type="Pfam" id="PF23559">
    <property type="entry name" value="WHD_DRP"/>
    <property type="match status" value="1"/>
</dbReference>
<dbReference type="PROSITE" id="PS51450">
    <property type="entry name" value="LRR"/>
    <property type="match status" value="1"/>
</dbReference>
<accession>A0A2P6S4E8</accession>
<dbReference type="AlphaFoldDB" id="A0A2P6S4E8"/>
<evidence type="ECO:0000313" key="5">
    <source>
        <dbReference type="EMBL" id="PRQ53548.1"/>
    </source>
</evidence>
<evidence type="ECO:0000256" key="1">
    <source>
        <dbReference type="ARBA" id="ARBA00022614"/>
    </source>
</evidence>
<dbReference type="Proteomes" id="UP000238479">
    <property type="component" value="Chromosome 2"/>
</dbReference>
<dbReference type="EMBL" id="PDCK01000040">
    <property type="protein sequence ID" value="PRQ53548.1"/>
    <property type="molecule type" value="Genomic_DNA"/>
</dbReference>
<keyword evidence="1" id="KW-0433">Leucine-rich repeat</keyword>
<sequence length="317" mass="36398">MGDLVFPLLKFSYDNLPSEKVRPCFLYCALFPEDYPIPKDDLACFWMCENMLDEHTDLEEARDESYHIIGTLLNACMLEDSKEGCAKMHDVVRDMALWLACDPKKAEESFLVRAGADLIEAPIAEKWKNSKRVSLMANHIKELVEKPNSPYLLTLFLRSNHLKMIITGFFDSMSNVLVLDLSRNMDLTQLPVGVSSWVSLQHLNLSHTGIRELPIELKCLKRLTYLNFEYTMKLDSLPPTILSSFSMQKVLRMVNSGTSDDRNHFDDEKAMVEELHGLKHLDYLTLDIRSTSCFQNFVSNKLVKCCTRALHLMGYDL</sequence>
<dbReference type="InterPro" id="IPR036388">
    <property type="entry name" value="WH-like_DNA-bd_sf"/>
</dbReference>
<evidence type="ECO:0000259" key="4">
    <source>
        <dbReference type="Pfam" id="PF23559"/>
    </source>
</evidence>
<evidence type="ECO:0000256" key="2">
    <source>
        <dbReference type="ARBA" id="ARBA00022737"/>
    </source>
</evidence>
<comment type="caution">
    <text evidence="5">The sequence shown here is derived from an EMBL/GenBank/DDBJ whole genome shotgun (WGS) entry which is preliminary data.</text>
</comment>
<feature type="domain" description="Disease resistance protein winged helix" evidence="4">
    <location>
        <begin position="30"/>
        <end position="96"/>
    </location>
</feature>
<keyword evidence="6" id="KW-1185">Reference proteome</keyword>
<dbReference type="PANTHER" id="PTHR33463:SF220">
    <property type="entry name" value="NB-ARC DOMAIN-CONTAINING PROTEIN"/>
    <property type="match status" value="1"/>
</dbReference>
<gene>
    <name evidence="5" type="ORF">RchiOBHm_Chr2g0167721</name>
</gene>
<dbReference type="SUPFAM" id="SSF52058">
    <property type="entry name" value="L domain-like"/>
    <property type="match status" value="1"/>
</dbReference>
<dbReference type="OMA" id="NDANEWK"/>
<keyword evidence="2" id="KW-0677">Repeat</keyword>
<dbReference type="InterPro" id="IPR050905">
    <property type="entry name" value="Plant_NBS-LRR"/>
</dbReference>
<dbReference type="FunFam" id="1.10.10.10:FF:000322">
    <property type="entry name" value="Probable disease resistance protein At1g63360"/>
    <property type="match status" value="1"/>
</dbReference>
<dbReference type="Gramene" id="PRQ53548">
    <property type="protein sequence ID" value="PRQ53548"/>
    <property type="gene ID" value="RchiOBHm_Chr2g0167721"/>
</dbReference>
<dbReference type="PANTHER" id="PTHR33463">
    <property type="entry name" value="NB-ARC DOMAIN-CONTAINING PROTEIN-RELATED"/>
    <property type="match status" value="1"/>
</dbReference>
<reference evidence="5 6" key="1">
    <citation type="journal article" date="2018" name="Nat. Genet.">
        <title>The Rosa genome provides new insights in the design of modern roses.</title>
        <authorList>
            <person name="Bendahmane M."/>
        </authorList>
    </citation>
    <scope>NUCLEOTIDE SEQUENCE [LARGE SCALE GENOMIC DNA]</scope>
    <source>
        <strain evidence="6">cv. Old Blush</strain>
    </source>
</reference>
<evidence type="ECO:0000313" key="6">
    <source>
        <dbReference type="Proteomes" id="UP000238479"/>
    </source>
</evidence>
<dbReference type="Gene3D" id="3.80.10.10">
    <property type="entry name" value="Ribonuclease Inhibitor"/>
    <property type="match status" value="1"/>
</dbReference>
<proteinExistence type="predicted"/>
<dbReference type="Pfam" id="PF13855">
    <property type="entry name" value="LRR_8"/>
    <property type="match status" value="1"/>
</dbReference>
<dbReference type="InterPro" id="IPR058922">
    <property type="entry name" value="WHD_DRP"/>
</dbReference>
<dbReference type="InterPro" id="IPR032675">
    <property type="entry name" value="LRR_dom_sf"/>
</dbReference>
<dbReference type="InterPro" id="IPR001611">
    <property type="entry name" value="Leu-rich_rpt"/>
</dbReference>
<keyword evidence="3" id="KW-0611">Plant defense</keyword>
<evidence type="ECO:0000256" key="3">
    <source>
        <dbReference type="ARBA" id="ARBA00022821"/>
    </source>
</evidence>
<dbReference type="Gene3D" id="1.10.10.10">
    <property type="entry name" value="Winged helix-like DNA-binding domain superfamily/Winged helix DNA-binding domain"/>
    <property type="match status" value="1"/>
</dbReference>
<protein>
    <submittedName>
        <fullName evidence="5">Putative leucine-rich repeat domain, L domain-containing protein</fullName>
    </submittedName>
</protein>
<organism evidence="5 6">
    <name type="scientific">Rosa chinensis</name>
    <name type="common">China rose</name>
    <dbReference type="NCBI Taxonomy" id="74649"/>
    <lineage>
        <taxon>Eukaryota</taxon>
        <taxon>Viridiplantae</taxon>
        <taxon>Streptophyta</taxon>
        <taxon>Embryophyta</taxon>
        <taxon>Tracheophyta</taxon>
        <taxon>Spermatophyta</taxon>
        <taxon>Magnoliopsida</taxon>
        <taxon>eudicotyledons</taxon>
        <taxon>Gunneridae</taxon>
        <taxon>Pentapetalae</taxon>
        <taxon>rosids</taxon>
        <taxon>fabids</taxon>
        <taxon>Rosales</taxon>
        <taxon>Rosaceae</taxon>
        <taxon>Rosoideae</taxon>
        <taxon>Rosoideae incertae sedis</taxon>
        <taxon>Rosa</taxon>
    </lineage>
</organism>